<dbReference type="InterPro" id="IPR008979">
    <property type="entry name" value="Galactose-bd-like_sf"/>
</dbReference>
<organism evidence="7">
    <name type="scientific">Rosellinia necatrix</name>
    <name type="common">White root-rot fungus</name>
    <dbReference type="NCBI Taxonomy" id="77044"/>
    <lineage>
        <taxon>Eukaryota</taxon>
        <taxon>Fungi</taxon>
        <taxon>Dikarya</taxon>
        <taxon>Ascomycota</taxon>
        <taxon>Pezizomycotina</taxon>
        <taxon>Sordariomycetes</taxon>
        <taxon>Xylariomycetidae</taxon>
        <taxon>Xylariales</taxon>
        <taxon>Xylariaceae</taxon>
        <taxon>Rosellinia</taxon>
    </lineage>
</organism>
<gene>
    <name evidence="7" type="ORF">SAMD00023353_0402550</name>
</gene>
<sequence length="653" mass="73497">MKVPHFGETVVYQPPGAFFWIKVNVLGRLRQLKNPPHPTQYSPRTIEKASMRARSLGLLALASAALGYEVKTGPLDTDWTFKVGTNPWPEYPRPQLQRSRWQSLNGIWQWGEGISPTGSPTGTDVLVPSCIESALSGVMQSAQTSWFARDFEVSKDLRTKGNKILINFEAVDYQATVYVNDKPAGTHTGGYWRFSLDITNLVKDGKNTLRVDVFDPTDAAGYNIPIGKQTLNPSHIFYTPCSGIWQSVWLESVPTQYITQLDVAADMHGSVDVTVATSEASSAAVKVVVTDDSGKDVATGHGKANQPFTFKVNSPSLWSPDHPNLYNLTVTVGKDKVTSYTGFRTIESGEINGVKRPLINGEFFFQFGTLDQGFWPDGIHLAPNYEALKYDVQQLKALGFNMLRKHIKVEPALFYRACDEIGFLLIQDMPSMPANRLPNAEQQTEWERQLEILIQQHKNYPSIYTWIIYNEGWGQLRDTYYPEDHLTKRVKELDPTRLVDSTSGWHDHGFGDWHDNHHYANPQCGTPFYSLASTPYDHKRIAIQGEFGGIGHNVSADHLWKVPKAVNEINQTYEIDETIEAWNYRSHVLLSELRDQVEFWACSAAIWTQTTDVEGEVNGLLTYDRRVLRPDVAQWKADIQALKDAAAARGGKK</sequence>
<feature type="domain" description="Glycoside hydrolase family 2 catalytic" evidence="5">
    <location>
        <begin position="386"/>
        <end position="638"/>
    </location>
</feature>
<accession>A0A1S7UJ14</accession>
<dbReference type="InterPro" id="IPR006104">
    <property type="entry name" value="Glyco_hydro_2_N"/>
</dbReference>
<keyword evidence="3" id="KW-0326">Glycosidase</keyword>
<dbReference type="GO" id="GO:0005975">
    <property type="term" value="P:carbohydrate metabolic process"/>
    <property type="evidence" value="ECO:0007669"/>
    <property type="project" value="InterPro"/>
</dbReference>
<dbReference type="SUPFAM" id="SSF51445">
    <property type="entry name" value="(Trans)glycosidases"/>
    <property type="match status" value="1"/>
</dbReference>
<dbReference type="Pfam" id="PF02837">
    <property type="entry name" value="Glyco_hydro_2_N"/>
    <property type="match status" value="1"/>
</dbReference>
<comment type="similarity">
    <text evidence="1">Belongs to the glycosyl hydrolase 2 family.</text>
</comment>
<evidence type="ECO:0000259" key="5">
    <source>
        <dbReference type="Pfam" id="PF02836"/>
    </source>
</evidence>
<dbReference type="EMBL" id="DF977449">
    <property type="protein sequence ID" value="GAP83237.1"/>
    <property type="molecule type" value="Genomic_DNA"/>
</dbReference>
<dbReference type="GO" id="GO:0004553">
    <property type="term" value="F:hydrolase activity, hydrolyzing O-glycosyl compounds"/>
    <property type="evidence" value="ECO:0007669"/>
    <property type="project" value="InterPro"/>
</dbReference>
<feature type="domain" description="Glycosyl hydrolases family 2 sugar binding" evidence="6">
    <location>
        <begin position="95"/>
        <end position="220"/>
    </location>
</feature>
<dbReference type="Gene3D" id="2.60.40.10">
    <property type="entry name" value="Immunoglobulins"/>
    <property type="match status" value="1"/>
</dbReference>
<dbReference type="InterPro" id="IPR051913">
    <property type="entry name" value="GH2_Domain-Containing"/>
</dbReference>
<protein>
    <submittedName>
        <fullName evidence="7">Putative glycoside hydrolase family 2 protein</fullName>
    </submittedName>
</protein>
<keyword evidence="2 7" id="KW-0378">Hydrolase</keyword>
<dbReference type="OMA" id="PQCGSPF"/>
<dbReference type="InterPro" id="IPR017853">
    <property type="entry name" value="GH"/>
</dbReference>
<dbReference type="Pfam" id="PF02836">
    <property type="entry name" value="Glyco_hydro_2_C"/>
    <property type="match status" value="1"/>
</dbReference>
<name>A0A1S7UJ14_ROSNE</name>
<evidence type="ECO:0000259" key="6">
    <source>
        <dbReference type="Pfam" id="PF02837"/>
    </source>
</evidence>
<evidence type="ECO:0000259" key="4">
    <source>
        <dbReference type="Pfam" id="PF00703"/>
    </source>
</evidence>
<dbReference type="Proteomes" id="UP000054516">
    <property type="component" value="Unassembled WGS sequence"/>
</dbReference>
<dbReference type="PANTHER" id="PTHR42732">
    <property type="entry name" value="BETA-GALACTOSIDASE"/>
    <property type="match status" value="1"/>
</dbReference>
<dbReference type="Gene3D" id="2.60.120.260">
    <property type="entry name" value="Galactose-binding domain-like"/>
    <property type="match status" value="1"/>
</dbReference>
<dbReference type="SUPFAM" id="SSF49785">
    <property type="entry name" value="Galactose-binding domain-like"/>
    <property type="match status" value="1"/>
</dbReference>
<dbReference type="InterPro" id="IPR006102">
    <property type="entry name" value="Ig-like_GH2"/>
</dbReference>
<feature type="domain" description="Glycoside hydrolase family 2 immunoglobulin-like beta-sandwich" evidence="4">
    <location>
        <begin position="261"/>
        <end position="344"/>
    </location>
</feature>
<evidence type="ECO:0000256" key="2">
    <source>
        <dbReference type="ARBA" id="ARBA00022801"/>
    </source>
</evidence>
<dbReference type="Pfam" id="PF00703">
    <property type="entry name" value="Glyco_hydro_2"/>
    <property type="match status" value="1"/>
</dbReference>
<dbReference type="InterPro" id="IPR036156">
    <property type="entry name" value="Beta-gal/glucu_dom_sf"/>
</dbReference>
<keyword evidence="8" id="KW-1185">Reference proteome</keyword>
<reference evidence="7" key="1">
    <citation type="submission" date="2016-03" db="EMBL/GenBank/DDBJ databases">
        <title>Draft genome sequence of Rosellinia necatrix.</title>
        <authorList>
            <person name="Kanematsu S."/>
        </authorList>
    </citation>
    <scope>NUCLEOTIDE SEQUENCE [LARGE SCALE GENOMIC DNA]</scope>
    <source>
        <strain evidence="7">W97</strain>
    </source>
</reference>
<dbReference type="PANTHER" id="PTHR42732:SF2">
    <property type="entry name" value="BETA-MANNOSIDASE"/>
    <property type="match status" value="1"/>
</dbReference>
<dbReference type="SUPFAM" id="SSF49303">
    <property type="entry name" value="beta-Galactosidase/glucuronidase domain"/>
    <property type="match status" value="1"/>
</dbReference>
<evidence type="ECO:0000313" key="7">
    <source>
        <dbReference type="EMBL" id="GAP83237.1"/>
    </source>
</evidence>
<evidence type="ECO:0000256" key="3">
    <source>
        <dbReference type="ARBA" id="ARBA00023295"/>
    </source>
</evidence>
<proteinExistence type="inferred from homology"/>
<dbReference type="AlphaFoldDB" id="A0A1S7UJ14"/>
<dbReference type="STRING" id="77044.A0A1S7UJ14"/>
<dbReference type="InterPro" id="IPR013783">
    <property type="entry name" value="Ig-like_fold"/>
</dbReference>
<evidence type="ECO:0000313" key="8">
    <source>
        <dbReference type="Proteomes" id="UP000054516"/>
    </source>
</evidence>
<dbReference type="Gene3D" id="3.20.20.80">
    <property type="entry name" value="Glycosidases"/>
    <property type="match status" value="1"/>
</dbReference>
<dbReference type="InterPro" id="IPR006103">
    <property type="entry name" value="Glyco_hydro_2_cat"/>
</dbReference>
<evidence type="ECO:0000256" key="1">
    <source>
        <dbReference type="ARBA" id="ARBA00007401"/>
    </source>
</evidence>
<dbReference type="OrthoDB" id="408320at2759"/>